<dbReference type="PANTHER" id="PTHR15074:SF5">
    <property type="entry name" value="5-METHYLCYTOSINE G_T MISMATCH-SPECIFIC DNA GLYCOSYLASE"/>
    <property type="match status" value="1"/>
</dbReference>
<feature type="compositionally biased region" description="Basic and acidic residues" evidence="3">
    <location>
        <begin position="173"/>
        <end position="186"/>
    </location>
</feature>
<feature type="region of interest" description="Disordered" evidence="3">
    <location>
        <begin position="815"/>
        <end position="886"/>
    </location>
</feature>
<protein>
    <recommendedName>
        <fullName evidence="6">5-methylcytosine g t mismatch-specific dna</fullName>
    </recommendedName>
</protein>
<evidence type="ECO:0000256" key="3">
    <source>
        <dbReference type="SAM" id="MobiDB-lite"/>
    </source>
</evidence>
<feature type="compositionally biased region" description="Pro residues" evidence="3">
    <location>
        <begin position="342"/>
        <end position="354"/>
    </location>
</feature>
<feature type="compositionally biased region" description="Basic residues" evidence="3">
    <location>
        <begin position="58"/>
        <end position="67"/>
    </location>
</feature>
<feature type="compositionally biased region" description="Gly residues" evidence="3">
    <location>
        <begin position="818"/>
        <end position="827"/>
    </location>
</feature>
<keyword evidence="2" id="KW-0539">Nucleus</keyword>
<evidence type="ECO:0000256" key="2">
    <source>
        <dbReference type="ARBA" id="ARBA00023242"/>
    </source>
</evidence>
<evidence type="ECO:0000256" key="1">
    <source>
        <dbReference type="ARBA" id="ARBA00004123"/>
    </source>
</evidence>
<organism evidence="4 5">
    <name type="scientific">Diplodia seriata</name>
    <dbReference type="NCBI Taxonomy" id="420778"/>
    <lineage>
        <taxon>Eukaryota</taxon>
        <taxon>Fungi</taxon>
        <taxon>Dikarya</taxon>
        <taxon>Ascomycota</taxon>
        <taxon>Pezizomycotina</taxon>
        <taxon>Dothideomycetes</taxon>
        <taxon>Dothideomycetes incertae sedis</taxon>
        <taxon>Botryosphaeriales</taxon>
        <taxon>Botryosphaeriaceae</taxon>
        <taxon>Diplodia</taxon>
    </lineage>
</organism>
<feature type="compositionally biased region" description="Low complexity" evidence="3">
    <location>
        <begin position="161"/>
        <end position="172"/>
    </location>
</feature>
<feature type="compositionally biased region" description="Low complexity" evidence="3">
    <location>
        <begin position="133"/>
        <end position="143"/>
    </location>
</feature>
<dbReference type="Proteomes" id="UP000190776">
    <property type="component" value="Unassembled WGS sequence"/>
</dbReference>
<accession>A0A1S8B1W8</accession>
<dbReference type="AlphaFoldDB" id="A0A1S8B1W8"/>
<sequence length="886" mass="95832">MSSKDPDARRRRKDRDSDLDSSRSRDKDHHAVRKSSHKKKSHSKDRLRDAADRDRSHPTRPHAHSKKMSLVPELDRRPSASPASSSSYPSFSKAHSRESLEPRTDDPKAGKPIYTPDPTDLGGSPKDGRRSPRPAATARATAAPPSPPLTADEPDLRRRGSGNSMRRSGGSQRSDKESRKRSESGRRSSSGRRSVGGDSRRGVGPKVVTSKSSLRQAIPLDEDSQDSDGSGSKPSTTRHRSAPRNPSSDTSTARSQRTVSGTHSTTDSDATSIAPDQTRIRRDPISDSSPSVIDSSPRTPTAIHPAFANAPPGQKGTPMVQVFSGPDSRAPSADPWGGGTNAPPPPPPPPPPMVMPADVPRVDYLLQNGGLSHTIPKTLVAAIEPPLGSFHPQHGSPGTRPRPADSVQHIFAPFQKILDDYNHVMSKNGSVAVATGYRSVARRLLDRLEAVFSRDISSEVCRCVICRLRSDDVEPTEEETGVSWGEILEFVSGRRELPPWPPFSIDTDAGGLGIAGFNQAAPMQKLDIDVPEEYRDHYIKQSKKTKQAVQSWLATQPEFPTSPPQEVDDETLTFAMLTHLEAEKRPVFTALLRGMSTIPASRTPTPLNVPRPDLLAKTAIALQRLYRLSKPPRDPECAIFLLNYPMLHSVLATLAAVSSGEWEILISGRFDGFLWSGAEGPMPTGASAGSSISRGPAATPLSRTTTPFSMGGGPSRGPTPLQYGNPGIARSSSTAPSSFGAPVQMDEEVEIATLAEVEREIFQGMEALEDAFEALHCKAEAVRRALRERSAGLAMAAQARRGSMDGGVEVRLGTPASGIGGWGGGGWDTETDDGLDERSELAPDDSASNISYNRRRRPERRKQRNTPAPVEEEDESELTEEAPRRR</sequence>
<dbReference type="GO" id="GO:0005634">
    <property type="term" value="C:nucleus"/>
    <property type="evidence" value="ECO:0007669"/>
    <property type="project" value="UniProtKB-SubCell"/>
</dbReference>
<feature type="compositionally biased region" description="Acidic residues" evidence="3">
    <location>
        <begin position="870"/>
        <end position="880"/>
    </location>
</feature>
<name>A0A1S8B1W8_9PEZI</name>
<feature type="compositionally biased region" description="Low complexity" evidence="3">
    <location>
        <begin position="79"/>
        <end position="93"/>
    </location>
</feature>
<evidence type="ECO:0008006" key="6">
    <source>
        <dbReference type="Google" id="ProtNLM"/>
    </source>
</evidence>
<feature type="compositionally biased region" description="Basic and acidic residues" evidence="3">
    <location>
        <begin position="95"/>
        <end position="109"/>
    </location>
</feature>
<proteinExistence type="predicted"/>
<dbReference type="InterPro" id="IPR045138">
    <property type="entry name" value="MeCP2/MBD4"/>
</dbReference>
<reference evidence="4 5" key="1">
    <citation type="submission" date="2017-01" db="EMBL/GenBank/DDBJ databases">
        <title>Draft genome sequence of Diplodia seriata F98.1, a fungal species involved in grapevine trunk diseases.</title>
        <authorList>
            <person name="Robert-Siegwald G."/>
            <person name="Vallet J."/>
            <person name="Abou-Mansour E."/>
            <person name="Xu J."/>
            <person name="Rey P."/>
            <person name="Bertsch C."/>
            <person name="Rego C."/>
            <person name="Larignon P."/>
            <person name="Fontaine F."/>
            <person name="Lebrun M.-H."/>
        </authorList>
    </citation>
    <scope>NUCLEOTIDE SEQUENCE [LARGE SCALE GENOMIC DNA]</scope>
    <source>
        <strain evidence="4 5">F98.1</strain>
    </source>
</reference>
<gene>
    <name evidence="4" type="ORF">BK809_0002397</name>
</gene>
<feature type="compositionally biased region" description="Basic and acidic residues" evidence="3">
    <location>
        <begin position="44"/>
        <end position="57"/>
    </location>
</feature>
<evidence type="ECO:0000313" key="4">
    <source>
        <dbReference type="EMBL" id="OMP81404.1"/>
    </source>
</evidence>
<dbReference type="EMBL" id="MSZU01000115">
    <property type="protein sequence ID" value="OMP81404.1"/>
    <property type="molecule type" value="Genomic_DNA"/>
</dbReference>
<comment type="caution">
    <text evidence="4">The sequence shown here is derived from an EMBL/GenBank/DDBJ whole genome shotgun (WGS) entry which is preliminary data.</text>
</comment>
<comment type="subcellular location">
    <subcellularLocation>
        <location evidence="1">Nucleus</location>
    </subcellularLocation>
</comment>
<feature type="compositionally biased region" description="Low complexity" evidence="3">
    <location>
        <begin position="286"/>
        <end position="298"/>
    </location>
</feature>
<evidence type="ECO:0000313" key="5">
    <source>
        <dbReference type="Proteomes" id="UP000190776"/>
    </source>
</evidence>
<feature type="compositionally biased region" description="Basic and acidic residues" evidence="3">
    <location>
        <begin position="1"/>
        <end position="29"/>
    </location>
</feature>
<dbReference type="GO" id="GO:0003677">
    <property type="term" value="F:DNA binding"/>
    <property type="evidence" value="ECO:0007669"/>
    <property type="project" value="InterPro"/>
</dbReference>
<feature type="region of interest" description="Disordered" evidence="3">
    <location>
        <begin position="684"/>
        <end position="740"/>
    </location>
</feature>
<dbReference type="STRING" id="420778.A0A1S8B1W8"/>
<feature type="compositionally biased region" description="Low complexity" evidence="3">
    <location>
        <begin position="187"/>
        <end position="197"/>
    </location>
</feature>
<feature type="compositionally biased region" description="Basic residues" evidence="3">
    <location>
        <begin position="30"/>
        <end position="43"/>
    </location>
</feature>
<dbReference type="PANTHER" id="PTHR15074">
    <property type="entry name" value="METHYL-CPG-BINDING PROTEIN"/>
    <property type="match status" value="1"/>
</dbReference>
<dbReference type="OrthoDB" id="5373744at2759"/>
<feature type="region of interest" description="Disordered" evidence="3">
    <location>
        <begin position="1"/>
        <end position="354"/>
    </location>
</feature>
<feature type="compositionally biased region" description="Polar residues" evidence="3">
    <location>
        <begin position="244"/>
        <end position="275"/>
    </location>
</feature>
<feature type="compositionally biased region" description="Basic residues" evidence="3">
    <location>
        <begin position="853"/>
        <end position="864"/>
    </location>
</feature>